<dbReference type="SUPFAM" id="SSF54292">
    <property type="entry name" value="2Fe-2S ferredoxin-like"/>
    <property type="match status" value="1"/>
</dbReference>
<protein>
    <submittedName>
        <fullName evidence="10">PDR/VanB family oxidoreductase</fullName>
        <ecNumber evidence="10">1.-.-.-</ecNumber>
    </submittedName>
</protein>
<comment type="caution">
    <text evidence="10">The sequence shown here is derived from an EMBL/GenBank/DDBJ whole genome shotgun (WGS) entry which is preliminary data.</text>
</comment>
<evidence type="ECO:0000259" key="8">
    <source>
        <dbReference type="PROSITE" id="PS51085"/>
    </source>
</evidence>
<dbReference type="Gene3D" id="3.10.20.30">
    <property type="match status" value="1"/>
</dbReference>
<evidence type="ECO:0000256" key="3">
    <source>
        <dbReference type="ARBA" id="ARBA00022714"/>
    </source>
</evidence>
<dbReference type="InterPro" id="IPR017938">
    <property type="entry name" value="Riboflavin_synthase-like_b-brl"/>
</dbReference>
<dbReference type="Gene3D" id="3.40.50.80">
    <property type="entry name" value="Nucleotide-binding domain of ferredoxin-NADP reductase (FNR) module"/>
    <property type="match status" value="1"/>
</dbReference>
<dbReference type="SUPFAM" id="SSF52343">
    <property type="entry name" value="Ferredoxin reductase-like, C-terminal NADP-linked domain"/>
    <property type="match status" value="1"/>
</dbReference>
<dbReference type="PROSITE" id="PS51085">
    <property type="entry name" value="2FE2S_FER_2"/>
    <property type="match status" value="1"/>
</dbReference>
<evidence type="ECO:0000256" key="5">
    <source>
        <dbReference type="ARBA" id="ARBA00023002"/>
    </source>
</evidence>
<comment type="cofactor">
    <cofactor evidence="1">
        <name>FAD</name>
        <dbReference type="ChEBI" id="CHEBI:57692"/>
    </cofactor>
</comment>
<dbReference type="CDD" id="cd00207">
    <property type="entry name" value="fer2"/>
    <property type="match status" value="1"/>
</dbReference>
<dbReference type="PRINTS" id="PR00409">
    <property type="entry name" value="PHDIOXRDTASE"/>
</dbReference>
<dbReference type="EC" id="1.-.-.-" evidence="10"/>
<evidence type="ECO:0000256" key="2">
    <source>
        <dbReference type="ARBA" id="ARBA00022630"/>
    </source>
</evidence>
<sequence length="310" mass="32986">MELIVRDRRDEADGVVSLTLAHPQGHDLPAWTAGAHVDVTVDEGVVRQYSLCSDPADRSAWRLGVLREPAGRGGSEFVCTKLDVGDLVEVSEPRNHFELVPAPHYVFVAGGIGITPVLAMIATARAAGASWSLLYGGRTRRSMAFLDELGVYGDRVTVVPQDEQGLLPLAAVLGAVTPGTPVYACGPEPMLAAVEDLVVDRAALHLERFTPKVVGSEGPDEAFEVEFATSGLVATVPAESTILAVAEELGLPVDFSCREGTCGSCETPILDGRAEHRDSVLDDGEQAENTCLMICVSRAERGCARLRLEL</sequence>
<feature type="domain" description="FAD-binding FR-type" evidence="9">
    <location>
        <begin position="1"/>
        <end position="100"/>
    </location>
</feature>
<evidence type="ECO:0000256" key="1">
    <source>
        <dbReference type="ARBA" id="ARBA00001974"/>
    </source>
</evidence>
<dbReference type="Proteomes" id="UP001385809">
    <property type="component" value="Unassembled WGS sequence"/>
</dbReference>
<dbReference type="InterPro" id="IPR017927">
    <property type="entry name" value="FAD-bd_FR_type"/>
</dbReference>
<dbReference type="PROSITE" id="PS00197">
    <property type="entry name" value="2FE2S_FER_1"/>
    <property type="match status" value="1"/>
</dbReference>
<accession>A0ABU8MX59</accession>
<dbReference type="Gene3D" id="2.40.30.10">
    <property type="entry name" value="Translation factors"/>
    <property type="match status" value="1"/>
</dbReference>
<keyword evidence="7" id="KW-0411">Iron-sulfur</keyword>
<keyword evidence="4" id="KW-0479">Metal-binding</keyword>
<reference evidence="10 11" key="1">
    <citation type="submission" date="2024-03" db="EMBL/GenBank/DDBJ databases">
        <title>Actinomycetospora sp. OC33-EN08, a novel actinomycete isolated from wild orchid (Aerides multiflora).</title>
        <authorList>
            <person name="Suriyachadkun C."/>
        </authorList>
    </citation>
    <scope>NUCLEOTIDE SEQUENCE [LARGE SCALE GENOMIC DNA]</scope>
    <source>
        <strain evidence="10 11">OC33-EN08</strain>
    </source>
</reference>
<evidence type="ECO:0000259" key="9">
    <source>
        <dbReference type="PROSITE" id="PS51384"/>
    </source>
</evidence>
<evidence type="ECO:0000313" key="11">
    <source>
        <dbReference type="Proteomes" id="UP001385809"/>
    </source>
</evidence>
<dbReference type="InterPro" id="IPR050415">
    <property type="entry name" value="MRET"/>
</dbReference>
<dbReference type="InterPro" id="IPR001433">
    <property type="entry name" value="OxRdtase_FAD/NAD-bd"/>
</dbReference>
<dbReference type="PROSITE" id="PS51384">
    <property type="entry name" value="FAD_FR"/>
    <property type="match status" value="1"/>
</dbReference>
<keyword evidence="5 10" id="KW-0560">Oxidoreductase</keyword>
<dbReference type="PANTHER" id="PTHR47354">
    <property type="entry name" value="NADH OXIDOREDUCTASE HCR"/>
    <property type="match status" value="1"/>
</dbReference>
<feature type="domain" description="2Fe-2S ferredoxin-type" evidence="8">
    <location>
        <begin position="223"/>
        <end position="310"/>
    </location>
</feature>
<keyword evidence="3" id="KW-0001">2Fe-2S</keyword>
<dbReference type="EMBL" id="JBBEGN010000032">
    <property type="protein sequence ID" value="MEJ2871922.1"/>
    <property type="molecule type" value="Genomic_DNA"/>
</dbReference>
<dbReference type="InterPro" id="IPR036010">
    <property type="entry name" value="2Fe-2S_ferredoxin-like_sf"/>
</dbReference>
<gene>
    <name evidence="10" type="ORF">WCD74_29470</name>
</gene>
<evidence type="ECO:0000256" key="6">
    <source>
        <dbReference type="ARBA" id="ARBA00023004"/>
    </source>
</evidence>
<dbReference type="InterPro" id="IPR039261">
    <property type="entry name" value="FNR_nucleotide-bd"/>
</dbReference>
<proteinExistence type="predicted"/>
<evidence type="ECO:0000256" key="7">
    <source>
        <dbReference type="ARBA" id="ARBA00023014"/>
    </source>
</evidence>
<keyword evidence="11" id="KW-1185">Reference proteome</keyword>
<dbReference type="GO" id="GO:0016491">
    <property type="term" value="F:oxidoreductase activity"/>
    <property type="evidence" value="ECO:0007669"/>
    <property type="project" value="UniProtKB-KW"/>
</dbReference>
<dbReference type="Pfam" id="PF00111">
    <property type="entry name" value="Fer2"/>
    <property type="match status" value="1"/>
</dbReference>
<dbReference type="InterPro" id="IPR012675">
    <property type="entry name" value="Beta-grasp_dom_sf"/>
</dbReference>
<dbReference type="SUPFAM" id="SSF63380">
    <property type="entry name" value="Riboflavin synthase domain-like"/>
    <property type="match status" value="1"/>
</dbReference>
<dbReference type="InterPro" id="IPR001041">
    <property type="entry name" value="2Fe-2S_ferredoxin-type"/>
</dbReference>
<evidence type="ECO:0000256" key="4">
    <source>
        <dbReference type="ARBA" id="ARBA00022723"/>
    </source>
</evidence>
<keyword evidence="6" id="KW-0408">Iron</keyword>
<dbReference type="CDD" id="cd06185">
    <property type="entry name" value="PDR_like"/>
    <property type="match status" value="1"/>
</dbReference>
<name>A0ABU8MX59_9PSEU</name>
<dbReference type="Pfam" id="PF00175">
    <property type="entry name" value="NAD_binding_1"/>
    <property type="match status" value="1"/>
</dbReference>
<dbReference type="RefSeq" id="WP_337698502.1">
    <property type="nucleotide sequence ID" value="NZ_JBBEGN010000032.1"/>
</dbReference>
<keyword evidence="2" id="KW-0285">Flavoprotein</keyword>
<dbReference type="InterPro" id="IPR006058">
    <property type="entry name" value="2Fe2S_fd_BS"/>
</dbReference>
<dbReference type="PANTHER" id="PTHR47354:SF1">
    <property type="entry name" value="CARNITINE MONOOXYGENASE REDUCTASE SUBUNIT"/>
    <property type="match status" value="1"/>
</dbReference>
<organism evidence="10 11">
    <name type="scientific">Actinomycetospora aurantiaca</name>
    <dbReference type="NCBI Taxonomy" id="3129233"/>
    <lineage>
        <taxon>Bacteria</taxon>
        <taxon>Bacillati</taxon>
        <taxon>Actinomycetota</taxon>
        <taxon>Actinomycetes</taxon>
        <taxon>Pseudonocardiales</taxon>
        <taxon>Pseudonocardiaceae</taxon>
        <taxon>Actinomycetospora</taxon>
    </lineage>
</organism>
<evidence type="ECO:0000313" key="10">
    <source>
        <dbReference type="EMBL" id="MEJ2871922.1"/>
    </source>
</evidence>